<protein>
    <submittedName>
        <fullName evidence="7">IclR family transcriptional regulator</fullName>
    </submittedName>
</protein>
<sequence length="267" mass="27989">MEKTSGVGVLDRVALILGALEAGPATLAGLVVATGLTRPTVHRLAVALERLRLVTRDVGGRFALGPRLAELSAAAGEDHLLTAAGPVLTRLRDATGESAQLYRRQGEERICVAAVERLSGLRDTVPVGVALPMQVGSAAQVLLAWEDPERLYRGLRGARFTATTLSGVRRRGWAQSVGDREPDVASVSAPVRGPSGQVVAAVSVSGPIRRLTRHPGARLSRVVVEAAAHLTEALRRPESPERRPARGTTGGGTGGILEEREPAGEEA</sequence>
<dbReference type="PANTHER" id="PTHR30136:SF39">
    <property type="entry name" value="TRANSCRIPTIONAL REGULATORY PROTEIN"/>
    <property type="match status" value="1"/>
</dbReference>
<dbReference type="SUPFAM" id="SSF55781">
    <property type="entry name" value="GAF domain-like"/>
    <property type="match status" value="1"/>
</dbReference>
<feature type="region of interest" description="Disordered" evidence="4">
    <location>
        <begin position="233"/>
        <end position="267"/>
    </location>
</feature>
<comment type="caution">
    <text evidence="7">The sequence shown here is derived from an EMBL/GenBank/DDBJ whole genome shotgun (WGS) entry which is preliminary data.</text>
</comment>
<dbReference type="PROSITE" id="PS51078">
    <property type="entry name" value="ICLR_ED"/>
    <property type="match status" value="1"/>
</dbReference>
<dbReference type="SMART" id="SM00346">
    <property type="entry name" value="HTH_ICLR"/>
    <property type="match status" value="1"/>
</dbReference>
<dbReference type="InterPro" id="IPR036388">
    <property type="entry name" value="WH-like_DNA-bd_sf"/>
</dbReference>
<evidence type="ECO:0000256" key="3">
    <source>
        <dbReference type="ARBA" id="ARBA00023163"/>
    </source>
</evidence>
<feature type="compositionally biased region" description="Basic and acidic residues" evidence="4">
    <location>
        <begin position="257"/>
        <end position="267"/>
    </location>
</feature>
<dbReference type="Gene3D" id="3.30.450.40">
    <property type="match status" value="1"/>
</dbReference>
<feature type="compositionally biased region" description="Basic and acidic residues" evidence="4">
    <location>
        <begin position="233"/>
        <end position="244"/>
    </location>
</feature>
<dbReference type="Pfam" id="PF09339">
    <property type="entry name" value="HTH_IclR"/>
    <property type="match status" value="1"/>
</dbReference>
<dbReference type="InterPro" id="IPR050707">
    <property type="entry name" value="HTH_MetabolicPath_Reg"/>
</dbReference>
<dbReference type="InterPro" id="IPR005471">
    <property type="entry name" value="Tscrpt_reg_IclR_N"/>
</dbReference>
<dbReference type="FunFam" id="3.30.450.40:FF:000002">
    <property type="entry name" value="IclR family transcriptional regulator"/>
    <property type="match status" value="1"/>
</dbReference>
<evidence type="ECO:0000256" key="2">
    <source>
        <dbReference type="ARBA" id="ARBA00023125"/>
    </source>
</evidence>
<dbReference type="AlphaFoldDB" id="A0A5C6JQI5"/>
<dbReference type="GO" id="GO:0045892">
    <property type="term" value="P:negative regulation of DNA-templated transcription"/>
    <property type="evidence" value="ECO:0007669"/>
    <property type="project" value="TreeGrafter"/>
</dbReference>
<evidence type="ECO:0000256" key="1">
    <source>
        <dbReference type="ARBA" id="ARBA00023015"/>
    </source>
</evidence>
<dbReference type="Pfam" id="PF01614">
    <property type="entry name" value="IclR_C"/>
    <property type="match status" value="1"/>
</dbReference>
<gene>
    <name evidence="7" type="ORF">FRZ03_18935</name>
</gene>
<proteinExistence type="predicted"/>
<dbReference type="Gene3D" id="1.10.10.10">
    <property type="entry name" value="Winged helix-like DNA-binding domain superfamily/Winged helix DNA-binding domain"/>
    <property type="match status" value="1"/>
</dbReference>
<evidence type="ECO:0000313" key="8">
    <source>
        <dbReference type="Proteomes" id="UP000320481"/>
    </source>
</evidence>
<dbReference type="PANTHER" id="PTHR30136">
    <property type="entry name" value="HELIX-TURN-HELIX TRANSCRIPTIONAL REGULATOR, ICLR FAMILY"/>
    <property type="match status" value="1"/>
</dbReference>
<feature type="domain" description="IclR-ED" evidence="6">
    <location>
        <begin position="67"/>
        <end position="236"/>
    </location>
</feature>
<keyword evidence="1" id="KW-0805">Transcription regulation</keyword>
<dbReference type="EMBL" id="VOGW01000105">
    <property type="protein sequence ID" value="TWV43435.1"/>
    <property type="molecule type" value="Genomic_DNA"/>
</dbReference>
<keyword evidence="8" id="KW-1185">Reference proteome</keyword>
<dbReference type="InterPro" id="IPR029016">
    <property type="entry name" value="GAF-like_dom_sf"/>
</dbReference>
<dbReference type="InterPro" id="IPR036390">
    <property type="entry name" value="WH_DNA-bd_sf"/>
</dbReference>
<dbReference type="SUPFAM" id="SSF46785">
    <property type="entry name" value="Winged helix' DNA-binding domain"/>
    <property type="match status" value="1"/>
</dbReference>
<accession>A0A5C6JQI5</accession>
<dbReference type="GO" id="GO:0003677">
    <property type="term" value="F:DNA binding"/>
    <property type="evidence" value="ECO:0007669"/>
    <property type="project" value="UniProtKB-KW"/>
</dbReference>
<dbReference type="GO" id="GO:0003700">
    <property type="term" value="F:DNA-binding transcription factor activity"/>
    <property type="evidence" value="ECO:0007669"/>
    <property type="project" value="TreeGrafter"/>
</dbReference>
<organism evidence="7 8">
    <name type="scientific">Streptomyces misionensis</name>
    <dbReference type="NCBI Taxonomy" id="67331"/>
    <lineage>
        <taxon>Bacteria</taxon>
        <taxon>Bacillati</taxon>
        <taxon>Actinomycetota</taxon>
        <taxon>Actinomycetes</taxon>
        <taxon>Kitasatosporales</taxon>
        <taxon>Streptomycetaceae</taxon>
        <taxon>Streptomyces</taxon>
    </lineage>
</organism>
<evidence type="ECO:0000259" key="6">
    <source>
        <dbReference type="PROSITE" id="PS51078"/>
    </source>
</evidence>
<evidence type="ECO:0000313" key="7">
    <source>
        <dbReference type="EMBL" id="TWV43435.1"/>
    </source>
</evidence>
<evidence type="ECO:0000259" key="5">
    <source>
        <dbReference type="PROSITE" id="PS51077"/>
    </source>
</evidence>
<feature type="domain" description="HTH iclR-type" evidence="5">
    <location>
        <begin position="7"/>
        <end position="66"/>
    </location>
</feature>
<keyword evidence="2" id="KW-0238">DNA-binding</keyword>
<reference evidence="7" key="1">
    <citation type="journal article" date="2019" name="Microbiol. Resour. Announc.">
        <title>Draft Genomic Sequences of Streptomyces misionensis and Streptomyces albidoflavus, bacteria applied for phytopathogen biocontrol.</title>
        <authorList>
            <person name="Pylro V."/>
            <person name="Dias A."/>
            <person name="Andreote F."/>
            <person name="Varani A."/>
            <person name="Andreote C."/>
            <person name="Bernardo E."/>
            <person name="Martins T."/>
        </authorList>
    </citation>
    <scope>NUCLEOTIDE SEQUENCE [LARGE SCALE GENOMIC DNA]</scope>
    <source>
        <strain evidence="7">66</strain>
    </source>
</reference>
<evidence type="ECO:0000256" key="4">
    <source>
        <dbReference type="SAM" id="MobiDB-lite"/>
    </source>
</evidence>
<keyword evidence="3" id="KW-0804">Transcription</keyword>
<dbReference type="Proteomes" id="UP000320481">
    <property type="component" value="Unassembled WGS sequence"/>
</dbReference>
<dbReference type="PROSITE" id="PS51077">
    <property type="entry name" value="HTH_ICLR"/>
    <property type="match status" value="1"/>
</dbReference>
<dbReference type="InterPro" id="IPR014757">
    <property type="entry name" value="Tscrpt_reg_IclR_C"/>
</dbReference>
<name>A0A5C6JQI5_9ACTN</name>